<protein>
    <submittedName>
        <fullName evidence="1">Uncharacterized protein</fullName>
    </submittedName>
</protein>
<sequence>MMEASSEDSVIRQIPLVHPNVTSRSPMGLDDRRIHGKSIPLVIRESIAELVAKKSPVIRKGKGVDIASPLPPFDSKITNDHEASSFVCLKLFVNRFGNVRSESTETNAALFKPSDVRDNVQEKFTNGNPNVER</sequence>
<organism evidence="1 2">
    <name type="scientific">Dendrobium catenatum</name>
    <dbReference type="NCBI Taxonomy" id="906689"/>
    <lineage>
        <taxon>Eukaryota</taxon>
        <taxon>Viridiplantae</taxon>
        <taxon>Streptophyta</taxon>
        <taxon>Embryophyta</taxon>
        <taxon>Tracheophyta</taxon>
        <taxon>Spermatophyta</taxon>
        <taxon>Magnoliopsida</taxon>
        <taxon>Liliopsida</taxon>
        <taxon>Asparagales</taxon>
        <taxon>Orchidaceae</taxon>
        <taxon>Epidendroideae</taxon>
        <taxon>Malaxideae</taxon>
        <taxon>Dendrobiinae</taxon>
        <taxon>Dendrobium</taxon>
    </lineage>
</organism>
<dbReference type="EMBL" id="KZ504051">
    <property type="protein sequence ID" value="PKU59834.1"/>
    <property type="molecule type" value="Genomic_DNA"/>
</dbReference>
<gene>
    <name evidence="1" type="ORF">MA16_Dca026295</name>
</gene>
<reference evidence="1 2" key="1">
    <citation type="journal article" date="2016" name="Sci. Rep.">
        <title>The Dendrobium catenatum Lindl. genome sequence provides insights into polysaccharide synthase, floral development and adaptive evolution.</title>
        <authorList>
            <person name="Zhang G.Q."/>
            <person name="Xu Q."/>
            <person name="Bian C."/>
            <person name="Tsai W.C."/>
            <person name="Yeh C.M."/>
            <person name="Liu K.W."/>
            <person name="Yoshida K."/>
            <person name="Zhang L.S."/>
            <person name="Chang S.B."/>
            <person name="Chen F."/>
            <person name="Shi Y."/>
            <person name="Su Y.Y."/>
            <person name="Zhang Y.Q."/>
            <person name="Chen L.J."/>
            <person name="Yin Y."/>
            <person name="Lin M."/>
            <person name="Huang H."/>
            <person name="Deng H."/>
            <person name="Wang Z.W."/>
            <person name="Zhu S.L."/>
            <person name="Zhao X."/>
            <person name="Deng C."/>
            <person name="Niu S.C."/>
            <person name="Huang J."/>
            <person name="Wang M."/>
            <person name="Liu G.H."/>
            <person name="Yang H.J."/>
            <person name="Xiao X.J."/>
            <person name="Hsiao Y.Y."/>
            <person name="Wu W.L."/>
            <person name="Chen Y.Y."/>
            <person name="Mitsuda N."/>
            <person name="Ohme-Takagi M."/>
            <person name="Luo Y.B."/>
            <person name="Van de Peer Y."/>
            <person name="Liu Z.J."/>
        </authorList>
    </citation>
    <scope>NUCLEOTIDE SEQUENCE [LARGE SCALE GENOMIC DNA]</scope>
    <source>
        <tissue evidence="1">The whole plant</tissue>
    </source>
</reference>
<evidence type="ECO:0000313" key="1">
    <source>
        <dbReference type="EMBL" id="PKU59834.1"/>
    </source>
</evidence>
<reference evidence="1 2" key="2">
    <citation type="journal article" date="2017" name="Nature">
        <title>The Apostasia genome and the evolution of orchids.</title>
        <authorList>
            <person name="Zhang G.Q."/>
            <person name="Liu K.W."/>
            <person name="Li Z."/>
            <person name="Lohaus R."/>
            <person name="Hsiao Y.Y."/>
            <person name="Niu S.C."/>
            <person name="Wang J.Y."/>
            <person name="Lin Y.C."/>
            <person name="Xu Q."/>
            <person name="Chen L.J."/>
            <person name="Yoshida K."/>
            <person name="Fujiwara S."/>
            <person name="Wang Z.W."/>
            <person name="Zhang Y.Q."/>
            <person name="Mitsuda N."/>
            <person name="Wang M."/>
            <person name="Liu G.H."/>
            <person name="Pecoraro L."/>
            <person name="Huang H.X."/>
            <person name="Xiao X.J."/>
            <person name="Lin M."/>
            <person name="Wu X.Y."/>
            <person name="Wu W.L."/>
            <person name="Chen Y.Y."/>
            <person name="Chang S.B."/>
            <person name="Sakamoto S."/>
            <person name="Ohme-Takagi M."/>
            <person name="Yagi M."/>
            <person name="Zeng S.J."/>
            <person name="Shen C.Y."/>
            <person name="Yeh C.M."/>
            <person name="Luo Y.B."/>
            <person name="Tsai W.C."/>
            <person name="Van de Peer Y."/>
            <person name="Liu Z.J."/>
        </authorList>
    </citation>
    <scope>NUCLEOTIDE SEQUENCE [LARGE SCALE GENOMIC DNA]</scope>
    <source>
        <tissue evidence="1">The whole plant</tissue>
    </source>
</reference>
<dbReference type="AlphaFoldDB" id="A0A2I0V8V4"/>
<name>A0A2I0V8V4_9ASPA</name>
<keyword evidence="2" id="KW-1185">Reference proteome</keyword>
<proteinExistence type="predicted"/>
<accession>A0A2I0V8V4</accession>
<dbReference type="Proteomes" id="UP000233837">
    <property type="component" value="Unassembled WGS sequence"/>
</dbReference>
<evidence type="ECO:0000313" key="2">
    <source>
        <dbReference type="Proteomes" id="UP000233837"/>
    </source>
</evidence>